<feature type="domain" description="Helicase C-terminal" evidence="10">
    <location>
        <begin position="490"/>
        <end position="646"/>
    </location>
</feature>
<evidence type="ECO:0000259" key="10">
    <source>
        <dbReference type="PROSITE" id="PS51194"/>
    </source>
</evidence>
<dbReference type="InterPro" id="IPR045562">
    <property type="entry name" value="RecG_dom3_C"/>
</dbReference>
<dbReference type="InterPro" id="IPR033454">
    <property type="entry name" value="RecG_wedge"/>
</dbReference>
<dbReference type="EMBL" id="BANC01000005">
    <property type="protein sequence ID" value="GAN78669.1"/>
    <property type="molecule type" value="Genomic_DNA"/>
</dbReference>
<keyword evidence="2" id="KW-0227">DNA damage</keyword>
<evidence type="ECO:0000259" key="9">
    <source>
        <dbReference type="PROSITE" id="PS51192"/>
    </source>
</evidence>
<dbReference type="CDD" id="cd04488">
    <property type="entry name" value="RecG_wedge_OBF"/>
    <property type="match status" value="1"/>
</dbReference>
<dbReference type="SMART" id="SM00487">
    <property type="entry name" value="DEXDc"/>
    <property type="match status" value="1"/>
</dbReference>
<dbReference type="InterPro" id="IPR011545">
    <property type="entry name" value="DEAD/DEAH_box_helicase_dom"/>
</dbReference>
<evidence type="ECO:0000256" key="2">
    <source>
        <dbReference type="ARBA" id="ARBA00022763"/>
    </source>
</evidence>
<dbReference type="InterPro" id="IPR027417">
    <property type="entry name" value="P-loop_NTPase"/>
</dbReference>
<dbReference type="Proteomes" id="UP000032668">
    <property type="component" value="Unassembled WGS sequence"/>
</dbReference>
<dbReference type="InterPro" id="IPR014001">
    <property type="entry name" value="Helicase_ATP-bd"/>
</dbReference>
<evidence type="ECO:0000256" key="7">
    <source>
        <dbReference type="ARBA" id="ARBA00023204"/>
    </source>
</evidence>
<dbReference type="PROSITE" id="PS51192">
    <property type="entry name" value="HELICASE_ATP_BIND_1"/>
    <property type="match status" value="1"/>
</dbReference>
<dbReference type="InterPro" id="IPR047112">
    <property type="entry name" value="RecG/Mfd"/>
</dbReference>
<dbReference type="Pfam" id="PF00270">
    <property type="entry name" value="DEAD"/>
    <property type="match status" value="1"/>
</dbReference>
<dbReference type="Gene3D" id="2.40.50.140">
    <property type="entry name" value="Nucleic acid-binding proteins"/>
    <property type="match status" value="1"/>
</dbReference>
<evidence type="ECO:0000256" key="5">
    <source>
        <dbReference type="ARBA" id="ARBA00022840"/>
    </source>
</evidence>
<evidence type="ECO:0000256" key="8">
    <source>
        <dbReference type="ARBA" id="ARBA00049819"/>
    </source>
</evidence>
<dbReference type="PANTHER" id="PTHR47964:SF1">
    <property type="entry name" value="ATP-DEPENDENT DNA HELICASE HOMOLOG RECG, CHLOROPLASTIC"/>
    <property type="match status" value="1"/>
</dbReference>
<dbReference type="GO" id="GO:0003677">
    <property type="term" value="F:DNA binding"/>
    <property type="evidence" value="ECO:0007669"/>
    <property type="project" value="UniProtKB-KW"/>
</dbReference>
<comment type="caution">
    <text evidence="11">The sequence shown here is derived from an EMBL/GenBank/DDBJ whole genome shotgun (WGS) entry which is preliminary data.</text>
</comment>
<dbReference type="SUPFAM" id="SSF52540">
    <property type="entry name" value="P-loop containing nucleoside triphosphate hydrolases"/>
    <property type="match status" value="2"/>
</dbReference>
<proteinExistence type="predicted"/>
<keyword evidence="6" id="KW-0238">DNA-binding</keyword>
<dbReference type="Pfam" id="PF19833">
    <property type="entry name" value="RecG_dom3_C"/>
    <property type="match status" value="1"/>
</dbReference>
<dbReference type="GO" id="GO:0006281">
    <property type="term" value="P:DNA repair"/>
    <property type="evidence" value="ECO:0007669"/>
    <property type="project" value="UniProtKB-KW"/>
</dbReference>
<dbReference type="Gene3D" id="3.40.50.300">
    <property type="entry name" value="P-loop containing nucleotide triphosphate hydrolases"/>
    <property type="match status" value="2"/>
</dbReference>
<dbReference type="AlphaFoldDB" id="A0A0D6PCU6"/>
<dbReference type="InterPro" id="IPR001650">
    <property type="entry name" value="Helicase_C-like"/>
</dbReference>
<dbReference type="GO" id="GO:0003678">
    <property type="term" value="F:DNA helicase activity"/>
    <property type="evidence" value="ECO:0007669"/>
    <property type="project" value="TreeGrafter"/>
</dbReference>
<reference evidence="11 12" key="1">
    <citation type="submission" date="2012-11" db="EMBL/GenBank/DDBJ databases">
        <title>Whole genome sequence of Acidocella aminolytica 101 = DSM 11237.</title>
        <authorList>
            <person name="Azuma Y."/>
            <person name="Higashiura N."/>
            <person name="Hirakawa H."/>
            <person name="Matsushita K."/>
        </authorList>
    </citation>
    <scope>NUCLEOTIDE SEQUENCE [LARGE SCALE GENOMIC DNA]</scope>
    <source>
        <strain evidence="12">101 / DSM 11237</strain>
    </source>
</reference>
<dbReference type="Pfam" id="PF00271">
    <property type="entry name" value="Helicase_C"/>
    <property type="match status" value="1"/>
</dbReference>
<name>A0A0D6PCU6_9PROT</name>
<evidence type="ECO:0000313" key="11">
    <source>
        <dbReference type="EMBL" id="GAN78669.1"/>
    </source>
</evidence>
<dbReference type="InterPro" id="IPR012340">
    <property type="entry name" value="NA-bd_OB-fold"/>
</dbReference>
<evidence type="ECO:0000256" key="6">
    <source>
        <dbReference type="ARBA" id="ARBA00023125"/>
    </source>
</evidence>
<gene>
    <name evidence="11" type="ORF">Aam_005_068</name>
</gene>
<keyword evidence="4 11" id="KW-0347">Helicase</keyword>
<dbReference type="STRING" id="1120923.SAMN02746095_00482"/>
<dbReference type="NCBIfam" id="NF008164">
    <property type="entry name" value="PRK10917.1-2"/>
    <property type="match status" value="1"/>
</dbReference>
<dbReference type="RefSeq" id="WP_082075539.1">
    <property type="nucleotide sequence ID" value="NZ_BANC01000005.1"/>
</dbReference>
<dbReference type="Pfam" id="PF17191">
    <property type="entry name" value="RecG_wedge"/>
    <property type="match status" value="1"/>
</dbReference>
<keyword evidence="3" id="KW-0378">Hydrolase</keyword>
<keyword evidence="1" id="KW-0547">Nucleotide-binding</keyword>
<evidence type="ECO:0000256" key="3">
    <source>
        <dbReference type="ARBA" id="ARBA00022801"/>
    </source>
</evidence>
<dbReference type="PANTHER" id="PTHR47964">
    <property type="entry name" value="ATP-DEPENDENT DNA HELICASE HOMOLOG RECG, CHLOROPLASTIC"/>
    <property type="match status" value="1"/>
</dbReference>
<protein>
    <recommendedName>
        <fullName evidence="8">Probable DNA 3'-5' helicase RecG</fullName>
    </recommendedName>
</protein>
<evidence type="ECO:0000256" key="4">
    <source>
        <dbReference type="ARBA" id="ARBA00022806"/>
    </source>
</evidence>
<dbReference type="GO" id="GO:0005524">
    <property type="term" value="F:ATP binding"/>
    <property type="evidence" value="ECO:0007669"/>
    <property type="project" value="UniProtKB-KW"/>
</dbReference>
<evidence type="ECO:0000256" key="1">
    <source>
        <dbReference type="ARBA" id="ARBA00022741"/>
    </source>
</evidence>
<sequence length="720" mass="79169">MIGTVEQPFAAGIQGRVLVFCHDSLRYKLGLAKSQPVTTEFLWPLRAPLSSLPGLGPRLSALMAKLVGGESVRDVLFHLPVEFIDRRLTPSLAEARPTQAATLRVEVVRHEDPARKGQPWRVVVTDGTGFAEVVLFHAARLSQFPVGAKLIIAGKLDQFQDRLVMTHPDQVANIAQENMFPWIEPVWPLTAGITPRTMRKAALGALERLPDFPEWQDKTILAKRGWPGFGTALHALHAPKTVPDRKPRERLAYDELLARQIAFALVRGRRRRLAGRSMAGDRRLQAVALRKFGFEPTRGQLQALAEIDADMAAPHRMRRLLQGDVGSGKTLVALLACLRAVEAGAQAAVMAPTEILAQQHFATFKKLSPVPVALLTGSVKASVRREILAGVKDGSIPILIGTHAIFQKSVEFHDLGLAVIDEQHRFGVDQRLALGAKGDTADLLVMTATPIPRTLLLTHWAEMDISRITEKPKGRQKITTTMHRVSDLPKVEAAIARAIASGGRVYWVCPLVSESETLDITATELRFAELQRKFGAAVTMAHGKMNNIARDTALREFAEGTRQILVATTVIEVGVDVPEANVMVIEHAERFGLAQLHQLRGRVGRGAAKSFCLLLHDDKIGETARKRLSVLRDTEDGFLISDEDFRLRGAGEFLGTKQSGLPGYRLADPEEDGDLLIMARQDAVMTLQRDPRLEGPRGQALRVLLNLFDQRDAIETVNAG</sequence>
<keyword evidence="5" id="KW-0067">ATP-binding</keyword>
<dbReference type="SMART" id="SM00490">
    <property type="entry name" value="HELICc"/>
    <property type="match status" value="1"/>
</dbReference>
<evidence type="ECO:0000313" key="12">
    <source>
        <dbReference type="Proteomes" id="UP000032668"/>
    </source>
</evidence>
<dbReference type="GO" id="GO:0016787">
    <property type="term" value="F:hydrolase activity"/>
    <property type="evidence" value="ECO:0007669"/>
    <property type="project" value="UniProtKB-KW"/>
</dbReference>
<feature type="domain" description="Helicase ATP-binding" evidence="9">
    <location>
        <begin position="310"/>
        <end position="468"/>
    </location>
</feature>
<keyword evidence="12" id="KW-1185">Reference proteome</keyword>
<dbReference type="OrthoDB" id="9804325at2"/>
<organism evidence="11 12">
    <name type="scientific">Acidocella aminolytica 101 = DSM 11237</name>
    <dbReference type="NCBI Taxonomy" id="1120923"/>
    <lineage>
        <taxon>Bacteria</taxon>
        <taxon>Pseudomonadati</taxon>
        <taxon>Pseudomonadota</taxon>
        <taxon>Alphaproteobacteria</taxon>
        <taxon>Acetobacterales</taxon>
        <taxon>Acidocellaceae</taxon>
        <taxon>Acidocella</taxon>
    </lineage>
</organism>
<dbReference type="CDD" id="cd17992">
    <property type="entry name" value="DEXHc_RecG"/>
    <property type="match status" value="1"/>
</dbReference>
<dbReference type="PROSITE" id="PS51194">
    <property type="entry name" value="HELICASE_CTER"/>
    <property type="match status" value="1"/>
</dbReference>
<keyword evidence="7" id="KW-0234">DNA repair</keyword>
<accession>A0A0D6PCU6</accession>
<dbReference type="SUPFAM" id="SSF50249">
    <property type="entry name" value="Nucleic acid-binding proteins"/>
    <property type="match status" value="1"/>
</dbReference>